<gene>
    <name evidence="2" type="ORF">CB0940_10207</name>
    <name evidence="3" type="ORF">RHO25_011574</name>
</gene>
<evidence type="ECO:0000313" key="2">
    <source>
        <dbReference type="EMBL" id="PIA96326.1"/>
    </source>
</evidence>
<sequence>MPKTSSPPPSQDNGSSVADGSSRASALLWQVCEALVIFIACLSFFTMFLSWFVTLSLVHPIIFSSSAAVQTTFWNGYRGDEPRWRYTGPDTSPEFWFSETQGALATMQATFWNGTYWPSTIQWIGALIDTIVASSERTFVDGLQVYGDETKVQLESDIRNYYSQIQAYYDSEDTIQIFDAAYDDAQWVVMEWLEVIRFINQYQAYSQSGLGIDDISAFAHRAHIFYNIVQDKFNTSQCEGGLTWNPALETYKNAITNELFVSSSIMMYFFFPGDSDTDPYPHPNYTAQTNKTLPPLQPISAHDPIFLKNAQDEWAWFKTHNFTNAQGLIVDGFHITPNQTTCDERNEMVYTYNQGVMLTGLRGLWEATGLTSYLDDGYSLIETVINATGWDADVSDQASEWAGLGRNGILEDYCDAPANCSQDNLIFKGAYFQHFDYFCTSLPTDVPLVDGISVLASTELAQHHSDRCASYSPWVQHNAHAALSTRDGTKVMGEWWGAPYLNKTQGAAPKYAESKPDGSIDICNQPQLLDTYPWKCSGSDCAHASASKPRRTVYPRQAADNRTVETQAQGLAVLRAATDLTLINGGSSRKVYTSPA</sequence>
<dbReference type="PANTHER" id="PTHR47791:SF2">
    <property type="entry name" value="ENDO MANNANASE, GH76 FAMILY (EUROFUNG)"/>
    <property type="match status" value="1"/>
</dbReference>
<dbReference type="Gene3D" id="1.50.10.20">
    <property type="match status" value="1"/>
</dbReference>
<accession>A0A2G5HUW0</accession>
<dbReference type="PANTHER" id="PTHR47791">
    <property type="entry name" value="MEIOTICALLY UP-REGULATED GENE 191 PROTEIN"/>
    <property type="match status" value="1"/>
</dbReference>
<dbReference type="EMBL" id="LKMD01000103">
    <property type="protein sequence ID" value="PIA96326.1"/>
    <property type="molecule type" value="Genomic_DNA"/>
</dbReference>
<organism evidence="2 4">
    <name type="scientific">Cercospora beticola</name>
    <name type="common">Sugarbeet leaf spot fungus</name>
    <dbReference type="NCBI Taxonomy" id="122368"/>
    <lineage>
        <taxon>Eukaryota</taxon>
        <taxon>Fungi</taxon>
        <taxon>Dikarya</taxon>
        <taxon>Ascomycota</taxon>
        <taxon>Pezizomycotina</taxon>
        <taxon>Dothideomycetes</taxon>
        <taxon>Dothideomycetidae</taxon>
        <taxon>Mycosphaerellales</taxon>
        <taxon>Mycosphaerellaceae</taxon>
        <taxon>Cercospora</taxon>
    </lineage>
</organism>
<reference evidence="3 5" key="2">
    <citation type="submission" date="2023-09" db="EMBL/GenBank/DDBJ databases">
        <title>Complete-Gapless Cercospora beticola genome.</title>
        <authorList>
            <person name="Wyatt N.A."/>
            <person name="Spanner R.E."/>
            <person name="Bolton M.D."/>
        </authorList>
    </citation>
    <scope>NUCLEOTIDE SEQUENCE [LARGE SCALE GENOMIC DNA]</scope>
    <source>
        <strain evidence="3">Cb09-40</strain>
    </source>
</reference>
<dbReference type="InterPro" id="IPR008928">
    <property type="entry name" value="6-hairpin_glycosidase_sf"/>
</dbReference>
<dbReference type="InterPro" id="IPR005198">
    <property type="entry name" value="Glyco_hydro_76"/>
</dbReference>
<name>A0A2G5HUW0_CERBT</name>
<evidence type="ECO:0000313" key="5">
    <source>
        <dbReference type="Proteomes" id="UP001302367"/>
    </source>
</evidence>
<evidence type="ECO:0008006" key="6">
    <source>
        <dbReference type="Google" id="ProtNLM"/>
    </source>
</evidence>
<reference evidence="2 4" key="1">
    <citation type="submission" date="2015-10" db="EMBL/GenBank/DDBJ databases">
        <title>The cercosporin biosynthetic gene cluster was horizontally transferred to several fungal lineages and shown to be expanded in Cercospora beticola based on microsynteny with recipient genomes.</title>
        <authorList>
            <person name="De Jonge R."/>
            <person name="Ebert M.K."/>
            <person name="Suttle J.C."/>
            <person name="Jurick Ii W.M."/>
            <person name="Secor G.A."/>
            <person name="Thomma B.P."/>
            <person name="Van De Peer Y."/>
            <person name="Bolton M.D."/>
        </authorList>
    </citation>
    <scope>NUCLEOTIDE SEQUENCE [LARGE SCALE GENOMIC DNA]</scope>
    <source>
        <strain evidence="2 4">09-40</strain>
    </source>
</reference>
<dbReference type="Pfam" id="PF03663">
    <property type="entry name" value="Glyco_hydro_76"/>
    <property type="match status" value="1"/>
</dbReference>
<keyword evidence="5" id="KW-1185">Reference proteome</keyword>
<proteinExistence type="predicted"/>
<dbReference type="GO" id="GO:0005975">
    <property type="term" value="P:carbohydrate metabolic process"/>
    <property type="evidence" value="ECO:0007669"/>
    <property type="project" value="InterPro"/>
</dbReference>
<dbReference type="Proteomes" id="UP001302367">
    <property type="component" value="Chromosome 8"/>
</dbReference>
<keyword evidence="1" id="KW-0472">Membrane</keyword>
<protein>
    <recommendedName>
        <fullName evidence="6">Mannan endo-1,6-alpha-mannosidase DCW1</fullName>
    </recommendedName>
</protein>
<dbReference type="AlphaFoldDB" id="A0A2G5HUW0"/>
<feature type="transmembrane region" description="Helical" evidence="1">
    <location>
        <begin position="31"/>
        <end position="53"/>
    </location>
</feature>
<dbReference type="EMBL" id="CP134191">
    <property type="protein sequence ID" value="WPB06914.1"/>
    <property type="molecule type" value="Genomic_DNA"/>
</dbReference>
<keyword evidence="1" id="KW-1133">Transmembrane helix</keyword>
<dbReference type="InterPro" id="IPR053169">
    <property type="entry name" value="MUG_Protein"/>
</dbReference>
<dbReference type="OrthoDB" id="4104179at2759"/>
<evidence type="ECO:0000313" key="4">
    <source>
        <dbReference type="Proteomes" id="UP000230605"/>
    </source>
</evidence>
<evidence type="ECO:0000256" key="1">
    <source>
        <dbReference type="SAM" id="Phobius"/>
    </source>
</evidence>
<keyword evidence="1" id="KW-0812">Transmembrane</keyword>
<dbReference type="SUPFAM" id="SSF48208">
    <property type="entry name" value="Six-hairpin glycosidases"/>
    <property type="match status" value="1"/>
</dbReference>
<evidence type="ECO:0000313" key="3">
    <source>
        <dbReference type="EMBL" id="WPB06914.1"/>
    </source>
</evidence>
<dbReference type="Proteomes" id="UP000230605">
    <property type="component" value="Chromosome 8"/>
</dbReference>